<feature type="domain" description="Acyl-CoA thioester hydrolase/bile acid-CoA amino acid N-acetyltransferase" evidence="1">
    <location>
        <begin position="39"/>
        <end position="154"/>
    </location>
</feature>
<dbReference type="PROSITE" id="PS51257">
    <property type="entry name" value="PROKAR_LIPOPROTEIN"/>
    <property type="match status" value="1"/>
</dbReference>
<dbReference type="EMBL" id="JACCBJ010000001">
    <property type="protein sequence ID" value="NYD72498.1"/>
    <property type="molecule type" value="Genomic_DNA"/>
</dbReference>
<dbReference type="SUPFAM" id="SSF53474">
    <property type="entry name" value="alpha/beta-Hydrolases"/>
    <property type="match status" value="1"/>
</dbReference>
<name>A0A852STX7_9MICO</name>
<keyword evidence="3" id="KW-1185">Reference proteome</keyword>
<evidence type="ECO:0000313" key="3">
    <source>
        <dbReference type="Proteomes" id="UP000589620"/>
    </source>
</evidence>
<evidence type="ECO:0000259" key="1">
    <source>
        <dbReference type="Pfam" id="PF04775"/>
    </source>
</evidence>
<dbReference type="PANTHER" id="PTHR10824">
    <property type="entry name" value="ACYL-COENZYME A THIOESTERASE-RELATED"/>
    <property type="match status" value="1"/>
</dbReference>
<dbReference type="GO" id="GO:0006631">
    <property type="term" value="P:fatty acid metabolic process"/>
    <property type="evidence" value="ECO:0007669"/>
    <property type="project" value="TreeGrafter"/>
</dbReference>
<dbReference type="AlphaFoldDB" id="A0A852STX7"/>
<dbReference type="PANTHER" id="PTHR10824:SF39">
    <property type="entry name" value="DYNEIN AXONEMAL LIGHT CHAIN 1"/>
    <property type="match status" value="1"/>
</dbReference>
<dbReference type="Gene3D" id="3.40.50.1820">
    <property type="entry name" value="alpha/beta hydrolase"/>
    <property type="match status" value="1"/>
</dbReference>
<gene>
    <name evidence="2" type="ORF">BJ963_000017</name>
</gene>
<proteinExistence type="predicted"/>
<dbReference type="GO" id="GO:0047617">
    <property type="term" value="F:fatty acyl-CoA hydrolase activity"/>
    <property type="evidence" value="ECO:0007669"/>
    <property type="project" value="TreeGrafter"/>
</dbReference>
<dbReference type="InterPro" id="IPR006862">
    <property type="entry name" value="Thio_Ohase/aa_AcTrfase"/>
</dbReference>
<evidence type="ECO:0000313" key="2">
    <source>
        <dbReference type="EMBL" id="NYD72498.1"/>
    </source>
</evidence>
<dbReference type="Pfam" id="PF04775">
    <property type="entry name" value="Bile_Hydr_Trans"/>
    <property type="match status" value="1"/>
</dbReference>
<reference evidence="2 3" key="1">
    <citation type="submission" date="2020-07" db="EMBL/GenBank/DDBJ databases">
        <title>Sequencing the genomes of 1000 actinobacteria strains.</title>
        <authorList>
            <person name="Klenk H.-P."/>
        </authorList>
    </citation>
    <scope>NUCLEOTIDE SEQUENCE [LARGE SCALE GENOMIC DNA]</scope>
    <source>
        <strain evidence="2 3">DSM 23871</strain>
    </source>
</reference>
<organism evidence="2 3">
    <name type="scientific">Leifsonia soli</name>
    <dbReference type="NCBI Taxonomy" id="582665"/>
    <lineage>
        <taxon>Bacteria</taxon>
        <taxon>Bacillati</taxon>
        <taxon>Actinomycetota</taxon>
        <taxon>Actinomycetes</taxon>
        <taxon>Micrococcales</taxon>
        <taxon>Microbacteriaceae</taxon>
        <taxon>Leifsonia</taxon>
    </lineage>
</organism>
<keyword evidence="2" id="KW-0378">Hydrolase</keyword>
<dbReference type="Proteomes" id="UP000589620">
    <property type="component" value="Unassembled WGS sequence"/>
</dbReference>
<dbReference type="Gene3D" id="2.60.40.2240">
    <property type="entry name" value="Acyl-CoA thioester hydrolase/BAAT N-terminal domain"/>
    <property type="match status" value="1"/>
</dbReference>
<comment type="caution">
    <text evidence="2">The sequence shown here is derived from an EMBL/GenBank/DDBJ whole genome shotgun (WGS) entry which is preliminary data.</text>
</comment>
<dbReference type="InterPro" id="IPR029058">
    <property type="entry name" value="AB_hydrolase_fold"/>
</dbReference>
<dbReference type="InterPro" id="IPR042490">
    <property type="entry name" value="Thio_Ohase/BAAT_N"/>
</dbReference>
<protein>
    <submittedName>
        <fullName evidence="2">Dienelactone hydrolase</fullName>
    </submittedName>
</protein>
<accession>A0A852STX7</accession>
<dbReference type="GO" id="GO:0006637">
    <property type="term" value="P:acyl-CoA metabolic process"/>
    <property type="evidence" value="ECO:0007669"/>
    <property type="project" value="TreeGrafter"/>
</dbReference>
<sequence>MLRIAAAGAVAAVVLSGCAPGSGGGARFVFSRFGDGITQPVGIQVSGLEPGEPVVLTARAHSSSGSWSSRAVYAVPPSGSVRLWSQEPAAAPYPRPDGSGLLWSLTGPSLSQQQLEAQWAFSPLDIRFSAEQGGHQVASGELHRAALSAGTISRDVLGSDLIDTGDPEASGLAPTASIGTLVDSVPTPVSLRPGVIIIDGDDGGASGAFASRVIASAGFPVVILPAFVPAGRIPGSAALSVETFDAVLTWFSSLPVVDEGRVFVYGTGRASSLALWFAANDPERVHGAFAAAGATALQCTSSAGSPLLIEHGRALPCANPERTIAGTDILPLQRISGPLVLACGTADRLLPTACDWTRAGEQARGDEPGDAFLYSEGAGHDITTPPLLPIGLSDLSPATAQATEDARTAFWQVVIAKLAGAMRP</sequence>